<evidence type="ECO:0000313" key="2">
    <source>
        <dbReference type="EMBL" id="SDS93680.1"/>
    </source>
</evidence>
<keyword evidence="3" id="KW-1185">Reference proteome</keyword>
<protein>
    <submittedName>
        <fullName evidence="2">Uncharacterized protein</fullName>
    </submittedName>
</protein>
<dbReference type="AlphaFoldDB" id="A0A1H1WAK3"/>
<reference evidence="3" key="1">
    <citation type="submission" date="2016-10" db="EMBL/GenBank/DDBJ databases">
        <authorList>
            <person name="Varghese N."/>
            <person name="Submissions S."/>
        </authorList>
    </citation>
    <scope>NUCLEOTIDE SEQUENCE [LARGE SCALE GENOMIC DNA]</scope>
    <source>
        <strain evidence="3">IMMIB L-1606</strain>
    </source>
</reference>
<accession>A0A1H1WAK3</accession>
<dbReference type="PROSITE" id="PS51257">
    <property type="entry name" value="PROKAR_LIPOPROTEIN"/>
    <property type="match status" value="1"/>
</dbReference>
<evidence type="ECO:0000256" key="1">
    <source>
        <dbReference type="SAM" id="Phobius"/>
    </source>
</evidence>
<name>A0A1H1WAK3_9MICC</name>
<keyword evidence="1" id="KW-1133">Transmembrane helix</keyword>
<feature type="transmembrane region" description="Helical" evidence="1">
    <location>
        <begin position="76"/>
        <end position="95"/>
    </location>
</feature>
<keyword evidence="1" id="KW-0472">Membrane</keyword>
<feature type="transmembrane region" description="Helical" evidence="1">
    <location>
        <begin position="6"/>
        <end position="27"/>
    </location>
</feature>
<keyword evidence="1" id="KW-0812">Transmembrane</keyword>
<dbReference type="RefSeq" id="WP_091718497.1">
    <property type="nucleotide sequence ID" value="NZ_CAUQLD010000011.1"/>
</dbReference>
<dbReference type="EMBL" id="LT629779">
    <property type="protein sequence ID" value="SDS93680.1"/>
    <property type="molecule type" value="Genomic_DNA"/>
</dbReference>
<dbReference type="Proteomes" id="UP000198751">
    <property type="component" value="Chromosome I"/>
</dbReference>
<dbReference type="OrthoDB" id="4954008at2"/>
<proteinExistence type="predicted"/>
<feature type="transmembrane region" description="Helical" evidence="1">
    <location>
        <begin position="48"/>
        <end position="70"/>
    </location>
</feature>
<organism evidence="2 3">
    <name type="scientific">Pseudarthrobacter equi</name>
    <dbReference type="NCBI Taxonomy" id="728066"/>
    <lineage>
        <taxon>Bacteria</taxon>
        <taxon>Bacillati</taxon>
        <taxon>Actinomycetota</taxon>
        <taxon>Actinomycetes</taxon>
        <taxon>Micrococcales</taxon>
        <taxon>Micrococcaceae</taxon>
        <taxon>Pseudarthrobacter</taxon>
    </lineage>
</organism>
<gene>
    <name evidence="2" type="ORF">SAMN04489743_1255</name>
</gene>
<feature type="transmembrane region" description="Helical" evidence="1">
    <location>
        <begin position="131"/>
        <end position="153"/>
    </location>
</feature>
<sequence length="154" mass="17389">MREPLIVALSLFFVVGCIATFLWIRALERRTSHLGWSDRRQGFGKRRQIQFALCAAAAAAIYLLAVYGPLRFPGTVGVSGAGLVLLLVSTVWFIFRRDIAQYQYQTVMTMFNRNRPEQDEEQRQVKAMESLGIGFSILFFCTGILLITLSIAFS</sequence>
<evidence type="ECO:0000313" key="3">
    <source>
        <dbReference type="Proteomes" id="UP000198751"/>
    </source>
</evidence>